<dbReference type="EC" id="3.5.3.23" evidence="3 4"/>
<dbReference type="OrthoDB" id="248552at2"/>
<comment type="caution">
    <text evidence="5">The sequence shown here is derived from an EMBL/GenBank/DDBJ whole genome shotgun (WGS) entry which is preliminary data.</text>
</comment>
<comment type="catalytic activity">
    <reaction evidence="3">
        <text>N(2)-succinyl-L-arginine + 2 H2O + 2 H(+) = N(2)-succinyl-L-ornithine + 2 NH4(+) + CO2</text>
        <dbReference type="Rhea" id="RHEA:19533"/>
        <dbReference type="ChEBI" id="CHEBI:15377"/>
        <dbReference type="ChEBI" id="CHEBI:15378"/>
        <dbReference type="ChEBI" id="CHEBI:16526"/>
        <dbReference type="ChEBI" id="CHEBI:28938"/>
        <dbReference type="ChEBI" id="CHEBI:58241"/>
        <dbReference type="ChEBI" id="CHEBI:58514"/>
        <dbReference type="EC" id="3.5.3.23"/>
    </reaction>
</comment>
<dbReference type="SUPFAM" id="SSF55909">
    <property type="entry name" value="Pentein"/>
    <property type="match status" value="1"/>
</dbReference>
<feature type="binding site" evidence="3">
    <location>
        <position position="252"/>
    </location>
    <ligand>
        <name>substrate</name>
    </ligand>
</feature>
<evidence type="ECO:0000256" key="4">
    <source>
        <dbReference type="NCBIfam" id="TIGR03241"/>
    </source>
</evidence>
<evidence type="ECO:0000256" key="1">
    <source>
        <dbReference type="ARBA" id="ARBA00022503"/>
    </source>
</evidence>
<organism evidence="5 6">
    <name type="scientific">Legionella jordanis</name>
    <dbReference type="NCBI Taxonomy" id="456"/>
    <lineage>
        <taxon>Bacteria</taxon>
        <taxon>Pseudomonadati</taxon>
        <taxon>Pseudomonadota</taxon>
        <taxon>Gammaproteobacteria</taxon>
        <taxon>Legionellales</taxon>
        <taxon>Legionellaceae</taxon>
        <taxon>Legionella</taxon>
    </lineage>
</organism>
<dbReference type="GO" id="GO:0009015">
    <property type="term" value="F:N-succinylarginine dihydrolase activity"/>
    <property type="evidence" value="ECO:0007669"/>
    <property type="project" value="UniProtKB-UniRule"/>
</dbReference>
<dbReference type="PANTHER" id="PTHR30420:SF2">
    <property type="entry name" value="N-SUCCINYLARGININE DIHYDROLASE"/>
    <property type="match status" value="1"/>
</dbReference>
<dbReference type="InterPro" id="IPR037031">
    <property type="entry name" value="AstB_sf"/>
</dbReference>
<dbReference type="GO" id="GO:0019544">
    <property type="term" value="P:L-arginine catabolic process to L-glutamate"/>
    <property type="evidence" value="ECO:0007669"/>
    <property type="project" value="UniProtKB-UniRule"/>
</dbReference>
<dbReference type="RefSeq" id="WP_058470819.1">
    <property type="nucleotide sequence ID" value="NZ_CAAAIC010000003.1"/>
</dbReference>
<feature type="active site" evidence="3">
    <location>
        <position position="250"/>
    </location>
</feature>
<feature type="active site" description="Nucleophile" evidence="3">
    <location>
        <position position="370"/>
    </location>
</feature>
<keyword evidence="6" id="KW-1185">Reference proteome</keyword>
<keyword evidence="1 3" id="KW-0056">Arginine metabolism</keyword>
<dbReference type="EMBL" id="LNYJ01000011">
    <property type="protein sequence ID" value="KTD17016.1"/>
    <property type="molecule type" value="Genomic_DNA"/>
</dbReference>
<accession>A0A0W0VA88</accession>
<dbReference type="HAMAP" id="MF_01172">
    <property type="entry name" value="AstB"/>
    <property type="match status" value="1"/>
</dbReference>
<proteinExistence type="inferred from homology"/>
<feature type="binding site" evidence="3">
    <location>
        <position position="110"/>
    </location>
    <ligand>
        <name>substrate</name>
    </ligand>
</feature>
<dbReference type="Proteomes" id="UP000055035">
    <property type="component" value="Unassembled WGS sequence"/>
</dbReference>
<dbReference type="NCBIfam" id="NF009789">
    <property type="entry name" value="PRK13281.1"/>
    <property type="match status" value="1"/>
</dbReference>
<reference evidence="5 6" key="1">
    <citation type="submission" date="2015-11" db="EMBL/GenBank/DDBJ databases">
        <title>Genomic analysis of 38 Legionella species identifies large and diverse effector repertoires.</title>
        <authorList>
            <person name="Burstein D."/>
            <person name="Amaro F."/>
            <person name="Zusman T."/>
            <person name="Lifshitz Z."/>
            <person name="Cohen O."/>
            <person name="Gilbert J.A."/>
            <person name="Pupko T."/>
            <person name="Shuman H.A."/>
            <person name="Segal G."/>
        </authorList>
    </citation>
    <scope>NUCLEOTIDE SEQUENCE [LARGE SCALE GENOMIC DNA]</scope>
    <source>
        <strain evidence="5 6">BL-540</strain>
    </source>
</reference>
<feature type="binding site" evidence="3">
    <location>
        <position position="214"/>
    </location>
    <ligand>
        <name>substrate</name>
    </ligand>
</feature>
<dbReference type="PATRIC" id="fig|456.5.peg.1415"/>
<evidence type="ECO:0000256" key="3">
    <source>
        <dbReference type="HAMAP-Rule" id="MF_01172"/>
    </source>
</evidence>
<gene>
    <name evidence="3 5" type="primary">astB</name>
    <name evidence="5" type="ORF">Ljor_1322</name>
</gene>
<dbReference type="AlphaFoldDB" id="A0A0W0VA88"/>
<evidence type="ECO:0000256" key="2">
    <source>
        <dbReference type="ARBA" id="ARBA00022801"/>
    </source>
</evidence>
<comment type="function">
    <text evidence="3">Catalyzes the hydrolysis of N(2)-succinylarginine into N(2)-succinylornithine, ammonia and CO(2).</text>
</comment>
<evidence type="ECO:0000313" key="6">
    <source>
        <dbReference type="Proteomes" id="UP000055035"/>
    </source>
</evidence>
<dbReference type="Pfam" id="PF04996">
    <property type="entry name" value="AstB"/>
    <property type="match status" value="1"/>
</dbReference>
<dbReference type="PANTHER" id="PTHR30420">
    <property type="entry name" value="N-SUCCINYLARGININE DIHYDROLASE"/>
    <property type="match status" value="1"/>
</dbReference>
<dbReference type="NCBIfam" id="TIGR03241">
    <property type="entry name" value="arg_catab_astB"/>
    <property type="match status" value="1"/>
</dbReference>
<feature type="binding site" evidence="3">
    <location>
        <begin position="19"/>
        <end position="28"/>
    </location>
    <ligand>
        <name>substrate</name>
    </ligand>
</feature>
<comment type="subunit">
    <text evidence="3">Homodimer.</text>
</comment>
<dbReference type="GO" id="GO:0019545">
    <property type="term" value="P:L-arginine catabolic process to succinate"/>
    <property type="evidence" value="ECO:0007669"/>
    <property type="project" value="UniProtKB-UniRule"/>
</dbReference>
<dbReference type="UniPathway" id="UPA00185">
    <property type="reaction ID" value="UER00280"/>
</dbReference>
<comment type="similarity">
    <text evidence="3">Belongs to the succinylarginine dihydrolase family.</text>
</comment>
<protein>
    <recommendedName>
        <fullName evidence="3 4">N-succinylarginine dihydrolase</fullName>
        <ecNumber evidence="3 4">3.5.3.23</ecNumber>
    </recommendedName>
</protein>
<evidence type="ECO:0000313" key="5">
    <source>
        <dbReference type="EMBL" id="KTD17016.1"/>
    </source>
</evidence>
<dbReference type="STRING" id="456.Ljor_1322"/>
<feature type="binding site" evidence="3">
    <location>
        <position position="364"/>
    </location>
    <ligand>
        <name>substrate</name>
    </ligand>
</feature>
<comment type="pathway">
    <text evidence="3">Amino-acid degradation; L-arginine degradation via AST pathway; L-glutamate and succinate from L-arginine: step 2/5.</text>
</comment>
<sequence length="447" mass="49603">MPAFELNLDGLVGPTHNYAGLSPGNVASIMNALSLSDPKSAALQGLAKMRLLHNLGLKQGVLPPHQRPNLHLLHQMGFHGSPSQQIEKALRTAPELLSACYSASSMWAANAATVSASVDSADGKLHFTAANLISNLHRHQEADFSHDLLKQIFADPMHFEHHPVLPKTAITSDEGAANHNRICRSHGTPGITLLVYGKRGFRDQLKGPNNYPARQTLEASQAIARAHQLIPEQVIFARQNPKAIDEGVFHNDVIAVANETVLLIHEEAWCEQKHILAELKAKLEFPLNLLEIRSQELSVAEAVNTYLFNSQLVSLPNSRGMVLIAPAECEQNPRTKFIIESLIADQSNPINQVYYLELKQSMQNGGGPACLRLRVPIQELELTRMHQGILIDDALLNQLEHWINRHYRSELQLKDLSDPLFIDECLTALDELSTLLNLGSIYPFQRE</sequence>
<dbReference type="InterPro" id="IPR007079">
    <property type="entry name" value="SuccinylArg_d-Hdrlase_AstB"/>
</dbReference>
<keyword evidence="2 3" id="KW-0378">Hydrolase</keyword>
<feature type="binding site" evidence="3">
    <location>
        <begin position="137"/>
        <end position="138"/>
    </location>
    <ligand>
        <name>substrate</name>
    </ligand>
</feature>
<name>A0A0W0VA88_9GAMM</name>
<feature type="active site" evidence="3">
    <location>
        <position position="174"/>
    </location>
</feature>
<dbReference type="Gene3D" id="3.75.10.20">
    <property type="entry name" value="Succinylarginine dihydrolase"/>
    <property type="match status" value="1"/>
</dbReference>